<organism evidence="1 2">
    <name type="scientific">Peptoniphilus equinus</name>
    <dbReference type="NCBI Taxonomy" id="3016343"/>
    <lineage>
        <taxon>Bacteria</taxon>
        <taxon>Bacillati</taxon>
        <taxon>Bacillota</taxon>
        <taxon>Tissierellia</taxon>
        <taxon>Tissierellales</taxon>
        <taxon>Peptoniphilaceae</taxon>
        <taxon>Peptoniphilus</taxon>
    </lineage>
</organism>
<dbReference type="RefSeq" id="WP_271192166.1">
    <property type="nucleotide sequence ID" value="NZ_CP115667.1"/>
</dbReference>
<sequence length="252" mass="30216">MEQSYINNGQFNDNFCIKDVKRFLIEKFLYDNDTESLNILLNIYQVEGSVENICPTYLSLKHLKKDIMKFLKDKEGVELIANNLGRLIHDDVNRLELYLYLEGYKAGIRSKKSVNLLEILTFKYFDVEDLYRRRKLFNRGAMRPEAENLKTVILQDMNQDKRIKNHIYDVVFRFNLKVLKRKVYNLNLHLDNQMMFNLEEGGTIRESKSKLTRRELRGLDKKILRFLFMDGVRIFETAFWDGINDQVMKRYR</sequence>
<reference evidence="1 2" key="1">
    <citation type="submission" date="2023-01" db="EMBL/GenBank/DDBJ databases">
        <authorList>
            <person name="Lee S.H."/>
            <person name="Jung H.S."/>
            <person name="Yun J.U."/>
        </authorList>
    </citation>
    <scope>NUCLEOTIDE SEQUENCE [LARGE SCALE GENOMIC DNA]</scope>
    <source>
        <strain evidence="1 2">CBA3646</strain>
    </source>
</reference>
<dbReference type="Proteomes" id="UP001210339">
    <property type="component" value="Chromosome"/>
</dbReference>
<protein>
    <submittedName>
        <fullName evidence="1">Uncharacterized protein</fullName>
    </submittedName>
</protein>
<evidence type="ECO:0000313" key="2">
    <source>
        <dbReference type="Proteomes" id="UP001210339"/>
    </source>
</evidence>
<gene>
    <name evidence="1" type="ORF">O6R05_03585</name>
</gene>
<evidence type="ECO:0000313" key="1">
    <source>
        <dbReference type="EMBL" id="WBW50641.1"/>
    </source>
</evidence>
<name>A0ABY7QW93_9FIRM</name>
<proteinExistence type="predicted"/>
<accession>A0ABY7QW93</accession>
<keyword evidence="2" id="KW-1185">Reference proteome</keyword>
<dbReference type="EMBL" id="CP115667">
    <property type="protein sequence ID" value="WBW50641.1"/>
    <property type="molecule type" value="Genomic_DNA"/>
</dbReference>